<dbReference type="AlphaFoldDB" id="A0A0A9SPZ3"/>
<evidence type="ECO:0000313" key="1">
    <source>
        <dbReference type="EMBL" id="JAD17230.1"/>
    </source>
</evidence>
<reference evidence="1" key="1">
    <citation type="submission" date="2014-09" db="EMBL/GenBank/DDBJ databases">
        <authorList>
            <person name="Magalhaes I.L.F."/>
            <person name="Oliveira U."/>
            <person name="Santos F.R."/>
            <person name="Vidigal T.H.D.A."/>
            <person name="Brescovit A.D."/>
            <person name="Santos A.J."/>
        </authorList>
    </citation>
    <scope>NUCLEOTIDE SEQUENCE</scope>
    <source>
        <tissue evidence="1">Shoot tissue taken approximately 20 cm above the soil surface</tissue>
    </source>
</reference>
<protein>
    <submittedName>
        <fullName evidence="1">Uncharacterized protein</fullName>
    </submittedName>
</protein>
<proteinExistence type="predicted"/>
<dbReference type="EMBL" id="GBRH01280665">
    <property type="protein sequence ID" value="JAD17230.1"/>
    <property type="molecule type" value="Transcribed_RNA"/>
</dbReference>
<organism evidence="1">
    <name type="scientific">Arundo donax</name>
    <name type="common">Giant reed</name>
    <name type="synonym">Donax arundinaceus</name>
    <dbReference type="NCBI Taxonomy" id="35708"/>
    <lineage>
        <taxon>Eukaryota</taxon>
        <taxon>Viridiplantae</taxon>
        <taxon>Streptophyta</taxon>
        <taxon>Embryophyta</taxon>
        <taxon>Tracheophyta</taxon>
        <taxon>Spermatophyta</taxon>
        <taxon>Magnoliopsida</taxon>
        <taxon>Liliopsida</taxon>
        <taxon>Poales</taxon>
        <taxon>Poaceae</taxon>
        <taxon>PACMAD clade</taxon>
        <taxon>Arundinoideae</taxon>
        <taxon>Arundineae</taxon>
        <taxon>Arundo</taxon>
    </lineage>
</organism>
<accession>A0A0A9SPZ3</accession>
<name>A0A0A9SPZ3_ARUDO</name>
<reference evidence="1" key="2">
    <citation type="journal article" date="2015" name="Data Brief">
        <title>Shoot transcriptome of the giant reed, Arundo donax.</title>
        <authorList>
            <person name="Barrero R.A."/>
            <person name="Guerrero F.D."/>
            <person name="Moolhuijzen P."/>
            <person name="Goolsby J.A."/>
            <person name="Tidwell J."/>
            <person name="Bellgard S.E."/>
            <person name="Bellgard M.I."/>
        </authorList>
    </citation>
    <scope>NUCLEOTIDE SEQUENCE</scope>
    <source>
        <tissue evidence="1">Shoot tissue taken approximately 20 cm above the soil surface</tissue>
    </source>
</reference>
<sequence length="43" mass="5234">MFDFHLCITNMFTFFRCITRVINVLLLMVQCKINHFYAIFLLC</sequence>